<dbReference type="SUPFAM" id="SSF53335">
    <property type="entry name" value="S-adenosyl-L-methionine-dependent methyltransferases"/>
    <property type="match status" value="1"/>
</dbReference>
<dbReference type="GO" id="GO:0006412">
    <property type="term" value="P:translation"/>
    <property type="evidence" value="ECO:0007669"/>
    <property type="project" value="InterPro"/>
</dbReference>
<dbReference type="Pfam" id="PF09243">
    <property type="entry name" value="Rsm22"/>
    <property type="match status" value="1"/>
</dbReference>
<dbReference type="InterPro" id="IPR052571">
    <property type="entry name" value="Mt_RNA_Methyltransferase"/>
</dbReference>
<keyword evidence="5" id="KW-0411">Iron-sulfur</keyword>
<evidence type="ECO:0000256" key="6">
    <source>
        <dbReference type="ARBA" id="ARBA00023128"/>
    </source>
</evidence>
<accession>A0A3L8D9Q8</accession>
<sequence length="540" mass="63538">MEPIVSRMYRARFISLRRFSAKSKVVLDETTSTLFSNDEMKYRHHEGIIKPRTPDFPEWASKEIRDILKEKHVLLKDIKASAINLNRYLHNRRPPVEDHQLPEKLQKVEECLNERVTDNDQKISIEDIDFRTNRKARNILKQNVYNWQPIKFDKPTSLTYLVARSVQNYVVLYKILNEIKQRDKNFTPKTLFDFGSGFGTVMWAASEIWSNSIKEYFCVDVSEAMIELSERLAKAAKPQIAGISYRQYFPASMQPTYDIVVSAYSLFEMPGEMARLEAILKLWRKTENYLIIVEEGTNAGFKLVNEARDFVLKYANSKYKTDRQPSYVFSPCPHDFKCPRFVGNDVPCSLVVRYYPLKFLDATEHKSELYSYVVLKKSKRPEDDKQWPRLVEHTLKRHRHVICRMCVASGELKEEIFTKSKHGKHMYRCAKSTMWGDRLPLSYEQQQENPEEENPEDGTANERTILSQRKLIRSLPKFTTRFRATPLKGLPMHRVNAYNVNIRLARNVWEEGHLKADRTLVHDQSRLYNGRENFSRCKVR</sequence>
<reference evidence="8" key="1">
    <citation type="journal article" date="2018" name="Genome Res.">
        <title>The genomic architecture and molecular evolution of ant odorant receptors.</title>
        <authorList>
            <person name="McKenzie S.K."/>
            <person name="Kronauer D.J.C."/>
        </authorList>
    </citation>
    <scope>NUCLEOTIDE SEQUENCE [LARGE SCALE GENOMIC DNA]</scope>
    <source>
        <strain evidence="8">Clonal line C1</strain>
    </source>
</reference>
<evidence type="ECO:0000256" key="3">
    <source>
        <dbReference type="ARBA" id="ARBA00022946"/>
    </source>
</evidence>
<gene>
    <name evidence="8" type="ORF">DMN91_011286</name>
</gene>
<dbReference type="GO" id="GO:0046872">
    <property type="term" value="F:metal ion binding"/>
    <property type="evidence" value="ECO:0007669"/>
    <property type="project" value="UniProtKB-KW"/>
</dbReference>
<evidence type="ECO:0000256" key="7">
    <source>
        <dbReference type="ARBA" id="ARBA00045681"/>
    </source>
</evidence>
<dbReference type="AlphaFoldDB" id="A0A3L8D9Q8"/>
<dbReference type="OrthoDB" id="421327at2759"/>
<dbReference type="GO" id="GO:0005763">
    <property type="term" value="C:mitochondrial small ribosomal subunit"/>
    <property type="evidence" value="ECO:0007669"/>
    <property type="project" value="TreeGrafter"/>
</dbReference>
<dbReference type="EMBL" id="QOIP01000011">
    <property type="protein sequence ID" value="RLU17217.1"/>
    <property type="molecule type" value="Genomic_DNA"/>
</dbReference>
<keyword evidence="4" id="KW-0408">Iron</keyword>
<comment type="function">
    <text evidence="7">Mitochondrial ribosome (mitoribosome) assembly factor. Binds at the interface of the head and body domains of the mitochondrial small ribosomal subunit (mt-SSU), occluding the mRNA channel and preventing compaction of the head domain towards the body. Probable inactive methyltransferase: retains the characteristic folding and ability to bind S-adenosyl-L-methionine, but it probably lost its methyltransferase activity.</text>
</comment>
<evidence type="ECO:0000313" key="8">
    <source>
        <dbReference type="EMBL" id="RLU17217.1"/>
    </source>
</evidence>
<proteinExistence type="predicted"/>
<dbReference type="Proteomes" id="UP000279307">
    <property type="component" value="Chromosome 11"/>
</dbReference>
<dbReference type="Gene3D" id="3.40.50.150">
    <property type="entry name" value="Vaccinia Virus protein VP39"/>
    <property type="match status" value="1"/>
</dbReference>
<evidence type="ECO:0000256" key="4">
    <source>
        <dbReference type="ARBA" id="ARBA00023004"/>
    </source>
</evidence>
<comment type="caution">
    <text evidence="8">The sequence shown here is derived from an EMBL/GenBank/DDBJ whole genome shotgun (WGS) entry which is preliminary data.</text>
</comment>
<evidence type="ECO:0000256" key="2">
    <source>
        <dbReference type="ARBA" id="ARBA00022723"/>
    </source>
</evidence>
<dbReference type="GO" id="GO:0051536">
    <property type="term" value="F:iron-sulfur cluster binding"/>
    <property type="evidence" value="ECO:0007669"/>
    <property type="project" value="UniProtKB-KW"/>
</dbReference>
<reference evidence="8" key="2">
    <citation type="submission" date="2018-07" db="EMBL/GenBank/DDBJ databases">
        <authorList>
            <person name="Mckenzie S.K."/>
            <person name="Kronauer D.J.C."/>
        </authorList>
    </citation>
    <scope>NUCLEOTIDE SEQUENCE</scope>
    <source>
        <strain evidence="8">Clonal line C1</strain>
    </source>
</reference>
<dbReference type="InterPro" id="IPR029063">
    <property type="entry name" value="SAM-dependent_MTases_sf"/>
</dbReference>
<comment type="subcellular location">
    <subcellularLocation>
        <location evidence="1">Mitochondrion</location>
    </subcellularLocation>
</comment>
<evidence type="ECO:0000256" key="5">
    <source>
        <dbReference type="ARBA" id="ARBA00023014"/>
    </source>
</evidence>
<organism evidence="8">
    <name type="scientific">Ooceraea biroi</name>
    <name type="common">Clonal raider ant</name>
    <name type="synonym">Cerapachys biroi</name>
    <dbReference type="NCBI Taxonomy" id="2015173"/>
    <lineage>
        <taxon>Eukaryota</taxon>
        <taxon>Metazoa</taxon>
        <taxon>Ecdysozoa</taxon>
        <taxon>Arthropoda</taxon>
        <taxon>Hexapoda</taxon>
        <taxon>Insecta</taxon>
        <taxon>Pterygota</taxon>
        <taxon>Neoptera</taxon>
        <taxon>Endopterygota</taxon>
        <taxon>Hymenoptera</taxon>
        <taxon>Apocrita</taxon>
        <taxon>Aculeata</taxon>
        <taxon>Formicoidea</taxon>
        <taxon>Formicidae</taxon>
        <taxon>Dorylinae</taxon>
        <taxon>Ooceraea</taxon>
    </lineage>
</organism>
<dbReference type="PANTHER" id="PTHR13184:SF5">
    <property type="entry name" value="METHYLTRANSFERASE-LIKE PROTEIN 17, MITOCHONDRIAL"/>
    <property type="match status" value="1"/>
</dbReference>
<keyword evidence="2" id="KW-0479">Metal-binding</keyword>
<name>A0A3L8D9Q8_OOCBI</name>
<keyword evidence="6" id="KW-0496">Mitochondrion</keyword>
<evidence type="ECO:0000256" key="1">
    <source>
        <dbReference type="ARBA" id="ARBA00004173"/>
    </source>
</evidence>
<dbReference type="GO" id="GO:0008168">
    <property type="term" value="F:methyltransferase activity"/>
    <property type="evidence" value="ECO:0007669"/>
    <property type="project" value="InterPro"/>
</dbReference>
<keyword evidence="3" id="KW-0809">Transit peptide</keyword>
<protein>
    <recommendedName>
        <fullName evidence="9">Methyltransferase-like protein 17, mitochondrial</fullName>
    </recommendedName>
</protein>
<dbReference type="InterPro" id="IPR015324">
    <property type="entry name" value="Ribosomal_Rsm22-like"/>
</dbReference>
<dbReference type="GO" id="GO:0003735">
    <property type="term" value="F:structural constituent of ribosome"/>
    <property type="evidence" value="ECO:0007669"/>
    <property type="project" value="TreeGrafter"/>
</dbReference>
<evidence type="ECO:0008006" key="9">
    <source>
        <dbReference type="Google" id="ProtNLM"/>
    </source>
</evidence>
<dbReference type="PANTHER" id="PTHR13184">
    <property type="entry name" value="37S RIBOSOMAL PROTEIN S22"/>
    <property type="match status" value="1"/>
</dbReference>